<name>A0ABV2CW56_9RHOO</name>
<reference evidence="18 19" key="1">
    <citation type="submission" date="2024-07" db="EMBL/GenBank/DDBJ databases">
        <title>Uliginosibacterium paludis KCTC:42655.</title>
        <authorList>
            <person name="Kim M.K."/>
        </authorList>
    </citation>
    <scope>NUCLEOTIDE SEQUENCE [LARGE SCALE GENOMIC DNA]</scope>
    <source>
        <strain evidence="18 19">KCTC 42655</strain>
    </source>
</reference>
<keyword evidence="9" id="KW-0626">Porin</keyword>
<dbReference type="Proteomes" id="UP001548590">
    <property type="component" value="Unassembled WGS sequence"/>
</dbReference>
<evidence type="ECO:0000256" key="9">
    <source>
        <dbReference type="ARBA" id="ARBA00023114"/>
    </source>
</evidence>
<feature type="domain" description="TonB-dependent receptor-like beta-barrel" evidence="16">
    <location>
        <begin position="204"/>
        <end position="577"/>
    </location>
</feature>
<evidence type="ECO:0000256" key="3">
    <source>
        <dbReference type="ARBA" id="ARBA00022448"/>
    </source>
</evidence>
<keyword evidence="19" id="KW-1185">Reference proteome</keyword>
<comment type="caution">
    <text evidence="18">The sequence shown here is derived from an EMBL/GenBank/DDBJ whole genome shotgun (WGS) entry which is preliminary data.</text>
</comment>
<dbReference type="NCBIfam" id="TIGR01779">
    <property type="entry name" value="TonB-B12"/>
    <property type="match status" value="1"/>
</dbReference>
<dbReference type="Gene3D" id="2.40.170.20">
    <property type="entry name" value="TonB-dependent receptor, beta-barrel domain"/>
    <property type="match status" value="1"/>
</dbReference>
<dbReference type="Pfam" id="PF00593">
    <property type="entry name" value="TonB_dep_Rec_b-barrel"/>
    <property type="match status" value="1"/>
</dbReference>
<evidence type="ECO:0000259" key="17">
    <source>
        <dbReference type="Pfam" id="PF07715"/>
    </source>
</evidence>
<evidence type="ECO:0000256" key="15">
    <source>
        <dbReference type="SAM" id="SignalP"/>
    </source>
</evidence>
<accession>A0ABV2CW56</accession>
<evidence type="ECO:0000256" key="14">
    <source>
        <dbReference type="RuleBase" id="RU003357"/>
    </source>
</evidence>
<sequence length="604" mass="65229">MNFPRSKALPAAILLAFSHSVLAADTETVLDDVVVTANRVARTAEDTLTSVSVITRKDIEQKQAATVPELLSGLPGVQFTNNGGIGKNTSLFLRGTNDGHTLVLIDGVRVGSATLGSAGLQDLPVEQIERIELVRGPRASLYGSEAIGGVIQIFTRKGPQPAAFSLGGGSRQTYQGSATGGFGSQDLWLNVGASGFATHGINVRETANEPDKDGYTRSSMNVRGGGRIGQSLNWDLQTLHTEARNKYDGNPNVTDVKQDLYTGNLQYTANARYNTSLRLAQNLDASTNLKEDNFSSRIDTRRSQASWQNDFSLAEGQQLVGGLDYVYDEVLSNSAFSRTKRSNRAAFAEYLGEFGQADLQLSARHDSNEQYGHHNTGSIAAGYSFSQALRVRSSYGTAFKAPSFNDLYYPSSGNPNLQPETSRTIEAGAGGKLGQFSWDASVFKTRINNLIAWAPDASGNYVPGNVSRAHITGLELSASQKFGNTTVGASATLLNPKDHSGGATEGNLLARRSRQSGRIDVDQLIGQWSVGASLNGTGKRYDAANNTVKMGGYATADLRVEYRFNPEWRIQTRVENVFDKRYQTVSTYNQPGVGAFVTLRYQPK</sequence>
<evidence type="ECO:0000313" key="19">
    <source>
        <dbReference type="Proteomes" id="UP001548590"/>
    </source>
</evidence>
<feature type="signal peptide" evidence="15">
    <location>
        <begin position="1"/>
        <end position="23"/>
    </location>
</feature>
<gene>
    <name evidence="18" type="primary">btuB</name>
    <name evidence="18" type="ORF">ABVT11_20070</name>
</gene>
<evidence type="ECO:0000259" key="16">
    <source>
        <dbReference type="Pfam" id="PF00593"/>
    </source>
</evidence>
<dbReference type="PANTHER" id="PTHR30069:SF53">
    <property type="entry name" value="COLICIN I RECEPTOR-RELATED"/>
    <property type="match status" value="1"/>
</dbReference>
<dbReference type="RefSeq" id="WP_345924603.1">
    <property type="nucleotide sequence ID" value="NZ_JBDIVF010000001.1"/>
</dbReference>
<keyword evidence="8 14" id="KW-0798">TonB box</keyword>
<dbReference type="Pfam" id="PF07715">
    <property type="entry name" value="Plug"/>
    <property type="match status" value="1"/>
</dbReference>
<dbReference type="PANTHER" id="PTHR30069">
    <property type="entry name" value="TONB-DEPENDENT OUTER MEMBRANE RECEPTOR"/>
    <property type="match status" value="1"/>
</dbReference>
<keyword evidence="3 13" id="KW-0813">Transport</keyword>
<dbReference type="InterPro" id="IPR037066">
    <property type="entry name" value="Plug_dom_sf"/>
</dbReference>
<protein>
    <submittedName>
        <fullName evidence="18">TonB-dependent vitamin B12 receptor</fullName>
    </submittedName>
</protein>
<evidence type="ECO:0000256" key="12">
    <source>
        <dbReference type="ARBA" id="ARBA00023237"/>
    </source>
</evidence>
<proteinExistence type="inferred from homology"/>
<evidence type="ECO:0000256" key="7">
    <source>
        <dbReference type="ARBA" id="ARBA00023065"/>
    </source>
</evidence>
<keyword evidence="12 13" id="KW-0998">Cell outer membrane</keyword>
<comment type="subcellular location">
    <subcellularLocation>
        <location evidence="1 13">Cell outer membrane</location>
        <topology evidence="1 13">Multi-pass membrane protein</topology>
    </subcellularLocation>
</comment>
<evidence type="ECO:0000256" key="5">
    <source>
        <dbReference type="ARBA" id="ARBA00022692"/>
    </source>
</evidence>
<evidence type="ECO:0000313" key="18">
    <source>
        <dbReference type="EMBL" id="MET1492145.1"/>
    </source>
</evidence>
<dbReference type="Gene3D" id="2.170.130.10">
    <property type="entry name" value="TonB-dependent receptor, plug domain"/>
    <property type="match status" value="1"/>
</dbReference>
<evidence type="ECO:0000256" key="10">
    <source>
        <dbReference type="ARBA" id="ARBA00023136"/>
    </source>
</evidence>
<keyword evidence="6 15" id="KW-0732">Signal</keyword>
<keyword evidence="4 13" id="KW-1134">Transmembrane beta strand</keyword>
<dbReference type="SUPFAM" id="SSF56935">
    <property type="entry name" value="Porins"/>
    <property type="match status" value="1"/>
</dbReference>
<dbReference type="InterPro" id="IPR010101">
    <property type="entry name" value="B12_transptr_BtuB"/>
</dbReference>
<feature type="domain" description="TonB-dependent receptor plug" evidence="17">
    <location>
        <begin position="44"/>
        <end position="150"/>
    </location>
</feature>
<keyword evidence="7" id="KW-0406">Ion transport</keyword>
<evidence type="ECO:0000256" key="4">
    <source>
        <dbReference type="ARBA" id="ARBA00022452"/>
    </source>
</evidence>
<dbReference type="InterPro" id="IPR039426">
    <property type="entry name" value="TonB-dep_rcpt-like"/>
</dbReference>
<organism evidence="18 19">
    <name type="scientific">Uliginosibacterium paludis</name>
    <dbReference type="NCBI Taxonomy" id="1615952"/>
    <lineage>
        <taxon>Bacteria</taxon>
        <taxon>Pseudomonadati</taxon>
        <taxon>Pseudomonadota</taxon>
        <taxon>Betaproteobacteria</taxon>
        <taxon>Rhodocyclales</taxon>
        <taxon>Zoogloeaceae</taxon>
        <taxon>Uliginosibacterium</taxon>
    </lineage>
</organism>
<evidence type="ECO:0000256" key="2">
    <source>
        <dbReference type="ARBA" id="ARBA00009810"/>
    </source>
</evidence>
<keyword evidence="5 13" id="KW-0812">Transmembrane</keyword>
<dbReference type="CDD" id="cd01347">
    <property type="entry name" value="ligand_gated_channel"/>
    <property type="match status" value="1"/>
</dbReference>
<evidence type="ECO:0000256" key="11">
    <source>
        <dbReference type="ARBA" id="ARBA00023170"/>
    </source>
</evidence>
<keyword evidence="11 18" id="KW-0675">Receptor</keyword>
<keyword evidence="10 13" id="KW-0472">Membrane</keyword>
<evidence type="ECO:0000256" key="8">
    <source>
        <dbReference type="ARBA" id="ARBA00023077"/>
    </source>
</evidence>
<dbReference type="PROSITE" id="PS52016">
    <property type="entry name" value="TONB_DEPENDENT_REC_3"/>
    <property type="match status" value="1"/>
</dbReference>
<feature type="chain" id="PRO_5047025889" evidence="15">
    <location>
        <begin position="24"/>
        <end position="604"/>
    </location>
</feature>
<evidence type="ECO:0000256" key="6">
    <source>
        <dbReference type="ARBA" id="ARBA00022729"/>
    </source>
</evidence>
<evidence type="ECO:0000256" key="13">
    <source>
        <dbReference type="PROSITE-ProRule" id="PRU01360"/>
    </source>
</evidence>
<dbReference type="InterPro" id="IPR012910">
    <property type="entry name" value="Plug_dom"/>
</dbReference>
<comment type="similarity">
    <text evidence="2 13 14">Belongs to the TonB-dependent receptor family.</text>
</comment>
<dbReference type="InterPro" id="IPR000531">
    <property type="entry name" value="Beta-barrel_TonB"/>
</dbReference>
<dbReference type="EMBL" id="JBEWLZ010000022">
    <property type="protein sequence ID" value="MET1492145.1"/>
    <property type="molecule type" value="Genomic_DNA"/>
</dbReference>
<dbReference type="InterPro" id="IPR036942">
    <property type="entry name" value="Beta-barrel_TonB_sf"/>
</dbReference>
<evidence type="ECO:0000256" key="1">
    <source>
        <dbReference type="ARBA" id="ARBA00004571"/>
    </source>
</evidence>